<gene>
    <name evidence="2" type="ORF">ACFORO_23070</name>
</gene>
<keyword evidence="3" id="KW-1185">Reference proteome</keyword>
<dbReference type="RefSeq" id="WP_377872929.1">
    <property type="nucleotide sequence ID" value="NZ_JBHMAY010000043.1"/>
</dbReference>
<comment type="caution">
    <text evidence="2">The sequence shown here is derived from an EMBL/GenBank/DDBJ whole genome shotgun (WGS) entry which is preliminary data.</text>
</comment>
<evidence type="ECO:0000256" key="1">
    <source>
        <dbReference type="SAM" id="Coils"/>
    </source>
</evidence>
<evidence type="ECO:0000313" key="2">
    <source>
        <dbReference type="EMBL" id="MFC3513071.1"/>
    </source>
</evidence>
<feature type="coiled-coil region" evidence="1">
    <location>
        <begin position="24"/>
        <end position="51"/>
    </location>
</feature>
<protein>
    <submittedName>
        <fullName evidence="2">Uncharacterized protein</fullName>
    </submittedName>
</protein>
<dbReference type="EMBL" id="JBHRWI010000027">
    <property type="protein sequence ID" value="MFC3513071.1"/>
    <property type="molecule type" value="Genomic_DNA"/>
</dbReference>
<evidence type="ECO:0000313" key="3">
    <source>
        <dbReference type="Proteomes" id="UP001595764"/>
    </source>
</evidence>
<dbReference type="Proteomes" id="UP001595764">
    <property type="component" value="Unassembled WGS sequence"/>
</dbReference>
<proteinExistence type="predicted"/>
<reference evidence="3" key="1">
    <citation type="journal article" date="2019" name="Int. J. Syst. Evol. Microbiol.">
        <title>The Global Catalogue of Microorganisms (GCM) 10K type strain sequencing project: providing services to taxonomists for standard genome sequencing and annotation.</title>
        <authorList>
            <consortium name="The Broad Institute Genomics Platform"/>
            <consortium name="The Broad Institute Genome Sequencing Center for Infectious Disease"/>
            <person name="Wu L."/>
            <person name="Ma J."/>
        </authorList>
    </citation>
    <scope>NUCLEOTIDE SEQUENCE [LARGE SCALE GENOMIC DNA]</scope>
    <source>
        <strain evidence="3">CGMCC 4.7682</strain>
    </source>
</reference>
<keyword evidence="1" id="KW-0175">Coiled coil</keyword>
<accession>A0ABV7QIY6</accession>
<organism evidence="2 3">
    <name type="scientific">Amycolatopsis halotolerans</name>
    <dbReference type="NCBI Taxonomy" id="330083"/>
    <lineage>
        <taxon>Bacteria</taxon>
        <taxon>Bacillati</taxon>
        <taxon>Actinomycetota</taxon>
        <taxon>Actinomycetes</taxon>
        <taxon>Pseudonocardiales</taxon>
        <taxon>Pseudonocardiaceae</taxon>
        <taxon>Amycolatopsis</taxon>
    </lineage>
</organism>
<sequence length="288" mass="31343">MIITCDAPFCANATAGGAVCLSCLGRLRADLVEVAELVDELEDTVARLANTGPPRVGSRPAETGLPFNVGAAEVRDVVRNVLSTWVRDLWETHGLRQPVPTGETAPDGSPLTVAELEPLDLDDTVPEMAAWLRRHPSWVEYHPAGGQLVDEIGDAVEQVRRAVDLPPARVYCGPCPDCSADLYARPERAVVACRECGMRHDVEARRENLLDAARDVEATAAEIARALPKLLGRELSANTLRTWARTGKLDKRKPDEHGRPRYRVGDVIDLALVTPARKRVTREPAGCA</sequence>
<name>A0ABV7QIY6_9PSEU</name>